<feature type="compositionally biased region" description="Basic and acidic residues" evidence="1">
    <location>
        <begin position="399"/>
        <end position="411"/>
    </location>
</feature>
<sequence>METIWLYVSDHALSVLSLSSSSHNSPLTVLSSVPCLQTHIDMLTPRFLIQKLSLARVRSRKGPRVSETVEIPGGGSLCRMKAADTTDGNGIRAAVPVKAVADGLPSCARDFLYILREKEGGSARESSSSCLSLSAAAAMAAAGTDKQQVWPNSRADEEDKKGNPEARNSQILTNLMQTGGIKNRATPIVRGVAAGPMETRARCSCADTASGERSSHGGLHRSCDCNLENCAWAPSEEGLPPSNTAAPLKHQPWRSCKDQSDMNITLQKALAAMKKVQSEPEKKTLPDLASGRSITNPDARTLSMRERGRWGSSKMQQNRLFTPTPLHPESYAASTMAGSLASSPAGINVSKYHQHALQHVQCLHCGSFSTTPVSGVTRSGLRTQSFGRKVRDYSWRQEVQEQRRQERHHVGDPAAARRAVSPECARARAEVEAEMPPHPCEYARFPDMQPEYDLGPGSMKVHGANVMSWQERYMLLCRAIAAGAFLDGNADDMSGPFPFALRGYSSAVCGCEACEMCGAAEAAPSLRRGTPVYCSTKSGERMMELEALSGPIGYVSDSKAELNARMGRKTKRRWWTKLPSFGRSKGDEDAGGSAGGFSSACAREMSAQSSRQCSSSCGQRTWGVEPANFGSRECQECNVKTGNDGCDSGPIPMTPRARRPTPPRAAKYRPTPPPPPPFRHHKHVPRRWRLMKLCRYLMGFPLQT</sequence>
<feature type="region of interest" description="Disordered" evidence="1">
    <location>
        <begin position="644"/>
        <end position="681"/>
    </location>
</feature>
<dbReference type="Proteomes" id="UP000825935">
    <property type="component" value="Chromosome 27"/>
</dbReference>
<feature type="compositionally biased region" description="Basic and acidic residues" evidence="1">
    <location>
        <begin position="276"/>
        <end position="285"/>
    </location>
</feature>
<protein>
    <submittedName>
        <fullName evidence="2">Uncharacterized protein</fullName>
    </submittedName>
</protein>
<feature type="region of interest" description="Disordered" evidence="1">
    <location>
        <begin position="143"/>
        <end position="172"/>
    </location>
</feature>
<feature type="compositionally biased region" description="Basic and acidic residues" evidence="1">
    <location>
        <begin position="154"/>
        <end position="164"/>
    </location>
</feature>
<reference evidence="2 3" key="1">
    <citation type="submission" date="2021-08" db="EMBL/GenBank/DDBJ databases">
        <title>WGS assembly of Ceratopteris richardii.</title>
        <authorList>
            <person name="Marchant D.B."/>
            <person name="Chen G."/>
            <person name="Jenkins J."/>
            <person name="Shu S."/>
            <person name="Leebens-Mack J."/>
            <person name="Grimwood J."/>
            <person name="Schmutz J."/>
            <person name="Soltis P."/>
            <person name="Soltis D."/>
            <person name="Chen Z.-H."/>
        </authorList>
    </citation>
    <scope>NUCLEOTIDE SEQUENCE [LARGE SCALE GENOMIC DNA]</scope>
    <source>
        <strain evidence="2">Whitten #5841</strain>
        <tissue evidence="2">Leaf</tissue>
    </source>
</reference>
<comment type="caution">
    <text evidence="2">The sequence shown here is derived from an EMBL/GenBank/DDBJ whole genome shotgun (WGS) entry which is preliminary data.</text>
</comment>
<accession>A0A8T2RIV6</accession>
<evidence type="ECO:0000313" key="3">
    <source>
        <dbReference type="Proteomes" id="UP000825935"/>
    </source>
</evidence>
<name>A0A8T2RIV6_CERRI</name>
<feature type="region of interest" description="Disordered" evidence="1">
    <location>
        <begin position="275"/>
        <end position="296"/>
    </location>
</feature>
<dbReference type="AlphaFoldDB" id="A0A8T2RIV6"/>
<organism evidence="2 3">
    <name type="scientific">Ceratopteris richardii</name>
    <name type="common">Triangle waterfern</name>
    <dbReference type="NCBI Taxonomy" id="49495"/>
    <lineage>
        <taxon>Eukaryota</taxon>
        <taxon>Viridiplantae</taxon>
        <taxon>Streptophyta</taxon>
        <taxon>Embryophyta</taxon>
        <taxon>Tracheophyta</taxon>
        <taxon>Polypodiopsida</taxon>
        <taxon>Polypodiidae</taxon>
        <taxon>Polypodiales</taxon>
        <taxon>Pteridineae</taxon>
        <taxon>Pteridaceae</taxon>
        <taxon>Parkerioideae</taxon>
        <taxon>Ceratopteris</taxon>
    </lineage>
</organism>
<keyword evidence="3" id="KW-1185">Reference proteome</keyword>
<proteinExistence type="predicted"/>
<feature type="region of interest" description="Disordered" evidence="1">
    <location>
        <begin position="399"/>
        <end position="421"/>
    </location>
</feature>
<gene>
    <name evidence="2" type="ORF">KP509_27G069400</name>
</gene>
<evidence type="ECO:0000256" key="1">
    <source>
        <dbReference type="SAM" id="MobiDB-lite"/>
    </source>
</evidence>
<evidence type="ECO:0000313" key="2">
    <source>
        <dbReference type="EMBL" id="KAH7295881.1"/>
    </source>
</evidence>
<dbReference type="EMBL" id="CM035432">
    <property type="protein sequence ID" value="KAH7295881.1"/>
    <property type="molecule type" value="Genomic_DNA"/>
</dbReference>